<reference evidence="3" key="1">
    <citation type="submission" date="2022-11" db="UniProtKB">
        <authorList>
            <consortium name="WormBaseParasite"/>
        </authorList>
    </citation>
    <scope>IDENTIFICATION</scope>
</reference>
<organism evidence="2 3">
    <name type="scientific">Meloidogyne floridensis</name>
    <dbReference type="NCBI Taxonomy" id="298350"/>
    <lineage>
        <taxon>Eukaryota</taxon>
        <taxon>Metazoa</taxon>
        <taxon>Ecdysozoa</taxon>
        <taxon>Nematoda</taxon>
        <taxon>Chromadorea</taxon>
        <taxon>Rhabditida</taxon>
        <taxon>Tylenchina</taxon>
        <taxon>Tylenchomorpha</taxon>
        <taxon>Tylenchoidea</taxon>
        <taxon>Meloidogynidae</taxon>
        <taxon>Meloidogyninae</taxon>
        <taxon>Meloidogyne</taxon>
    </lineage>
</organism>
<dbReference type="Proteomes" id="UP000887560">
    <property type="component" value="Unplaced"/>
</dbReference>
<sequence>MEINDKNQDFNSPTNYFNNPKIIEELLPSENQQIYNNLNKNEYNGSNFNYPPLINNKEIQQSELYFPEEDNQNSQEDSSSNSFPFTKVINNLNEEVLKNDER</sequence>
<accession>A0A915NXU2</accession>
<feature type="compositionally biased region" description="Low complexity" evidence="1">
    <location>
        <begin position="72"/>
        <end position="82"/>
    </location>
</feature>
<evidence type="ECO:0000313" key="2">
    <source>
        <dbReference type="Proteomes" id="UP000887560"/>
    </source>
</evidence>
<feature type="region of interest" description="Disordered" evidence="1">
    <location>
        <begin position="67"/>
        <end position="87"/>
    </location>
</feature>
<keyword evidence="2" id="KW-1185">Reference proteome</keyword>
<name>A0A915NXU2_9BILA</name>
<dbReference type="AlphaFoldDB" id="A0A915NXU2"/>
<evidence type="ECO:0000256" key="1">
    <source>
        <dbReference type="SAM" id="MobiDB-lite"/>
    </source>
</evidence>
<evidence type="ECO:0000313" key="3">
    <source>
        <dbReference type="WBParaSite" id="scf7180000422474.g9065"/>
    </source>
</evidence>
<dbReference type="WBParaSite" id="scf7180000422474.g9065">
    <property type="protein sequence ID" value="scf7180000422474.g9065"/>
    <property type="gene ID" value="scf7180000422474.g9065"/>
</dbReference>
<proteinExistence type="predicted"/>
<protein>
    <submittedName>
        <fullName evidence="3">Uncharacterized protein</fullName>
    </submittedName>
</protein>